<dbReference type="OrthoDB" id="311005at2759"/>
<dbReference type="Pfam" id="PF00646">
    <property type="entry name" value="F-box"/>
    <property type="match status" value="1"/>
</dbReference>
<dbReference type="InterPro" id="IPR026983">
    <property type="entry name" value="DHC"/>
</dbReference>
<accession>A0A8S1Q7U4</accession>
<reference evidence="4" key="1">
    <citation type="submission" date="2021-01" db="EMBL/GenBank/DDBJ databases">
        <authorList>
            <consortium name="Genoscope - CEA"/>
            <person name="William W."/>
        </authorList>
    </citation>
    <scope>NUCLEOTIDE SEQUENCE</scope>
</reference>
<feature type="coiled-coil region" evidence="1">
    <location>
        <begin position="245"/>
        <end position="272"/>
    </location>
</feature>
<name>A0A8S1Q7U4_9CILI</name>
<evidence type="ECO:0000256" key="1">
    <source>
        <dbReference type="SAM" id="Coils"/>
    </source>
</evidence>
<feature type="domain" description="Dynein heavy chain coiled coil stalk" evidence="3">
    <location>
        <begin position="92"/>
        <end position="234"/>
    </location>
</feature>
<sequence length="275" mass="32329">MLITLQQELNNLQQSGKEKEQRIESLYINLQEIYNLQSNLDKPAQTKNNMLHQVRPEVFHQIIQFLDLKSFFQFRLLSRRANDVIKLMIPQKISCIQKQMSEHQDELQLKIQLSQEEAKDENSQNMLQAAFDGLNQLQKAHINELKALARPTELIERIINLICLILDSKFKIQKDNWRECQKILSRQDFLQQIISLDINSINDKQLKQIEQVESISPEQAGAQSIVARSLLIFLKGVVNIRQTKLYIYQNQIKELKLKIKKEEQVIERLGKIMNK</sequence>
<evidence type="ECO:0000313" key="4">
    <source>
        <dbReference type="EMBL" id="CAD8110841.1"/>
    </source>
</evidence>
<evidence type="ECO:0000259" key="3">
    <source>
        <dbReference type="Pfam" id="PF12777"/>
    </source>
</evidence>
<protein>
    <recommendedName>
        <fullName evidence="6">F-box domain-containing protein</fullName>
    </recommendedName>
</protein>
<evidence type="ECO:0008006" key="6">
    <source>
        <dbReference type="Google" id="ProtNLM"/>
    </source>
</evidence>
<dbReference type="GO" id="GO:0030286">
    <property type="term" value="C:dynein complex"/>
    <property type="evidence" value="ECO:0007669"/>
    <property type="project" value="InterPro"/>
</dbReference>
<organism evidence="4 5">
    <name type="scientific">Paramecium sonneborni</name>
    <dbReference type="NCBI Taxonomy" id="65129"/>
    <lineage>
        <taxon>Eukaryota</taxon>
        <taxon>Sar</taxon>
        <taxon>Alveolata</taxon>
        <taxon>Ciliophora</taxon>
        <taxon>Intramacronucleata</taxon>
        <taxon>Oligohymenophorea</taxon>
        <taxon>Peniculida</taxon>
        <taxon>Parameciidae</taxon>
        <taxon>Paramecium</taxon>
    </lineage>
</organism>
<dbReference type="InterPro" id="IPR001810">
    <property type="entry name" value="F-box_dom"/>
</dbReference>
<dbReference type="GO" id="GO:0045505">
    <property type="term" value="F:dynein intermediate chain binding"/>
    <property type="evidence" value="ECO:0007669"/>
    <property type="project" value="InterPro"/>
</dbReference>
<dbReference type="GO" id="GO:0007018">
    <property type="term" value="P:microtubule-based movement"/>
    <property type="evidence" value="ECO:0007669"/>
    <property type="project" value="InterPro"/>
</dbReference>
<dbReference type="PANTHER" id="PTHR45703">
    <property type="entry name" value="DYNEIN HEAVY CHAIN"/>
    <property type="match status" value="1"/>
</dbReference>
<comment type="caution">
    <text evidence="4">The sequence shown here is derived from an EMBL/GenBank/DDBJ whole genome shotgun (WGS) entry which is preliminary data.</text>
</comment>
<dbReference type="GO" id="GO:0051959">
    <property type="term" value="F:dynein light intermediate chain binding"/>
    <property type="evidence" value="ECO:0007669"/>
    <property type="project" value="InterPro"/>
</dbReference>
<dbReference type="InterPro" id="IPR024743">
    <property type="entry name" value="Dynein_HC_stalk"/>
</dbReference>
<dbReference type="Proteomes" id="UP000692954">
    <property type="component" value="Unassembled WGS sequence"/>
</dbReference>
<evidence type="ECO:0000313" key="5">
    <source>
        <dbReference type="Proteomes" id="UP000692954"/>
    </source>
</evidence>
<feature type="domain" description="F-box" evidence="2">
    <location>
        <begin position="56"/>
        <end position="87"/>
    </location>
</feature>
<evidence type="ECO:0000259" key="2">
    <source>
        <dbReference type="Pfam" id="PF00646"/>
    </source>
</evidence>
<dbReference type="AlphaFoldDB" id="A0A8S1Q7U4"/>
<keyword evidence="5" id="KW-1185">Reference proteome</keyword>
<keyword evidence="1" id="KW-0175">Coiled coil</keyword>
<dbReference type="Pfam" id="PF12777">
    <property type="entry name" value="MT"/>
    <property type="match status" value="1"/>
</dbReference>
<feature type="coiled-coil region" evidence="1">
    <location>
        <begin position="2"/>
        <end position="29"/>
    </location>
</feature>
<gene>
    <name evidence="4" type="ORF">PSON_ATCC_30995.1.T0960206</name>
</gene>
<proteinExistence type="predicted"/>
<dbReference type="EMBL" id="CAJJDN010000096">
    <property type="protein sequence ID" value="CAD8110841.1"/>
    <property type="molecule type" value="Genomic_DNA"/>
</dbReference>